<evidence type="ECO:0000259" key="3">
    <source>
        <dbReference type="Pfam" id="PF11838"/>
    </source>
</evidence>
<dbReference type="GO" id="GO:0042277">
    <property type="term" value="F:peptide binding"/>
    <property type="evidence" value="ECO:0007669"/>
    <property type="project" value="TreeGrafter"/>
</dbReference>
<evidence type="ECO:0000313" key="5">
    <source>
        <dbReference type="Proteomes" id="UP000230423"/>
    </source>
</evidence>
<sequence length="232" mass="26281">MEWLIITFLAIRLPLNTSDNLLINTESLGFYRVNYDEEGWARIARQLNDDHTKFSKSARARIISDALALAEAGQLPYKTAFGIISYLPEEKNFLPLSVAVKALGNLYDRVSDTDLEESTKVFILEKLKTVFNTIDFDILSFADGEDVLERLMYECVKPGKASLHKSDVYPLIAAMSDQLVGAEVVSDFILDNWKELTDRFSQDRGGLTAVLERGVSLNSEREIKQVRYCDRV</sequence>
<accession>A0A2G9UP81</accession>
<dbReference type="InterPro" id="IPR050344">
    <property type="entry name" value="Peptidase_M1_aminopeptidases"/>
</dbReference>
<keyword evidence="2" id="KW-0732">Signal</keyword>
<dbReference type="InterPro" id="IPR024571">
    <property type="entry name" value="ERAP1-like_C_dom"/>
</dbReference>
<dbReference type="GO" id="GO:0006508">
    <property type="term" value="P:proteolysis"/>
    <property type="evidence" value="ECO:0007669"/>
    <property type="project" value="TreeGrafter"/>
</dbReference>
<protein>
    <recommendedName>
        <fullName evidence="3">ERAP1-like C-terminal domain-containing protein</fullName>
    </recommendedName>
</protein>
<name>A0A2G9UP81_TELCI</name>
<dbReference type="AlphaFoldDB" id="A0A2G9UP81"/>
<dbReference type="PANTHER" id="PTHR11533:SF299">
    <property type="entry name" value="AMINOPEPTIDASE"/>
    <property type="match status" value="1"/>
</dbReference>
<dbReference type="GO" id="GO:0005737">
    <property type="term" value="C:cytoplasm"/>
    <property type="evidence" value="ECO:0007669"/>
    <property type="project" value="TreeGrafter"/>
</dbReference>
<dbReference type="PANTHER" id="PTHR11533">
    <property type="entry name" value="PROTEASE M1 ZINC METALLOPROTEASE"/>
    <property type="match status" value="1"/>
</dbReference>
<dbReference type="GO" id="GO:0043171">
    <property type="term" value="P:peptide catabolic process"/>
    <property type="evidence" value="ECO:0007669"/>
    <property type="project" value="TreeGrafter"/>
</dbReference>
<dbReference type="GO" id="GO:0070006">
    <property type="term" value="F:metalloaminopeptidase activity"/>
    <property type="evidence" value="ECO:0007669"/>
    <property type="project" value="TreeGrafter"/>
</dbReference>
<keyword evidence="5" id="KW-1185">Reference proteome</keyword>
<evidence type="ECO:0000313" key="4">
    <source>
        <dbReference type="EMBL" id="PIO72084.1"/>
    </source>
</evidence>
<evidence type="ECO:0000256" key="1">
    <source>
        <dbReference type="ARBA" id="ARBA00010136"/>
    </source>
</evidence>
<feature type="chain" id="PRO_5013923730" description="ERAP1-like C-terminal domain-containing protein" evidence="2">
    <location>
        <begin position="19"/>
        <end position="232"/>
    </location>
</feature>
<dbReference type="GO" id="GO:0005615">
    <property type="term" value="C:extracellular space"/>
    <property type="evidence" value="ECO:0007669"/>
    <property type="project" value="TreeGrafter"/>
</dbReference>
<feature type="domain" description="ERAP1-like C-terminal" evidence="3">
    <location>
        <begin position="22"/>
        <end position="152"/>
    </location>
</feature>
<evidence type="ECO:0000256" key="2">
    <source>
        <dbReference type="SAM" id="SignalP"/>
    </source>
</evidence>
<organism evidence="4 5">
    <name type="scientific">Teladorsagia circumcincta</name>
    <name type="common">Brown stomach worm</name>
    <name type="synonym">Ostertagia circumcincta</name>
    <dbReference type="NCBI Taxonomy" id="45464"/>
    <lineage>
        <taxon>Eukaryota</taxon>
        <taxon>Metazoa</taxon>
        <taxon>Ecdysozoa</taxon>
        <taxon>Nematoda</taxon>
        <taxon>Chromadorea</taxon>
        <taxon>Rhabditida</taxon>
        <taxon>Rhabditina</taxon>
        <taxon>Rhabditomorpha</taxon>
        <taxon>Strongyloidea</taxon>
        <taxon>Trichostrongylidae</taxon>
        <taxon>Teladorsagia</taxon>
    </lineage>
</organism>
<dbReference type="EMBL" id="KZ345773">
    <property type="protein sequence ID" value="PIO72084.1"/>
    <property type="molecule type" value="Genomic_DNA"/>
</dbReference>
<dbReference type="Pfam" id="PF11838">
    <property type="entry name" value="ERAP1_C"/>
    <property type="match status" value="1"/>
</dbReference>
<feature type="signal peptide" evidence="2">
    <location>
        <begin position="1"/>
        <end position="18"/>
    </location>
</feature>
<comment type="similarity">
    <text evidence="1">Belongs to the peptidase M1 family.</text>
</comment>
<dbReference type="Gene3D" id="1.25.50.20">
    <property type="match status" value="2"/>
</dbReference>
<dbReference type="GO" id="GO:0008270">
    <property type="term" value="F:zinc ion binding"/>
    <property type="evidence" value="ECO:0007669"/>
    <property type="project" value="TreeGrafter"/>
</dbReference>
<dbReference type="GO" id="GO:0016020">
    <property type="term" value="C:membrane"/>
    <property type="evidence" value="ECO:0007669"/>
    <property type="project" value="TreeGrafter"/>
</dbReference>
<dbReference type="OrthoDB" id="10031169at2759"/>
<gene>
    <name evidence="4" type="ORF">TELCIR_05994</name>
</gene>
<proteinExistence type="inferred from homology"/>
<dbReference type="Proteomes" id="UP000230423">
    <property type="component" value="Unassembled WGS sequence"/>
</dbReference>
<reference evidence="4 5" key="1">
    <citation type="submission" date="2015-09" db="EMBL/GenBank/DDBJ databases">
        <title>Draft genome of the parasitic nematode Teladorsagia circumcincta isolate WARC Sus (inbred).</title>
        <authorList>
            <person name="Mitreva M."/>
        </authorList>
    </citation>
    <scope>NUCLEOTIDE SEQUENCE [LARGE SCALE GENOMIC DNA]</scope>
    <source>
        <strain evidence="4 5">S</strain>
    </source>
</reference>